<dbReference type="PANTHER" id="PTHR46082:SF6">
    <property type="entry name" value="AAA+ ATPASE DOMAIN-CONTAINING PROTEIN-RELATED"/>
    <property type="match status" value="1"/>
</dbReference>
<dbReference type="Proteomes" id="UP000234275">
    <property type="component" value="Unassembled WGS sequence"/>
</dbReference>
<dbReference type="SUPFAM" id="SSF52540">
    <property type="entry name" value="P-loop containing nucleoside triphosphate hydrolases"/>
    <property type="match status" value="1"/>
</dbReference>
<dbReference type="Pfam" id="PF13374">
    <property type="entry name" value="TPR_10"/>
    <property type="match status" value="1"/>
</dbReference>
<dbReference type="Pfam" id="PF13424">
    <property type="entry name" value="TPR_12"/>
    <property type="match status" value="3"/>
</dbReference>
<dbReference type="PRINTS" id="PR00364">
    <property type="entry name" value="DISEASERSIST"/>
</dbReference>
<comment type="caution">
    <text evidence="2">The sequence shown here is derived from an EMBL/GenBank/DDBJ whole genome shotgun (WGS) entry which is preliminary data.</text>
</comment>
<keyword evidence="3" id="KW-1185">Reference proteome</keyword>
<dbReference type="SUPFAM" id="SSF48452">
    <property type="entry name" value="TPR-like"/>
    <property type="match status" value="1"/>
</dbReference>
<keyword evidence="1" id="KW-0802">TPR repeat</keyword>
<dbReference type="OrthoDB" id="1658288at2759"/>
<dbReference type="EMBL" id="MSFO01000008">
    <property type="protein sequence ID" value="PLB45240.1"/>
    <property type="molecule type" value="Genomic_DNA"/>
</dbReference>
<dbReference type="Gene3D" id="1.25.40.10">
    <property type="entry name" value="Tetratricopeptide repeat domain"/>
    <property type="match status" value="2"/>
</dbReference>
<feature type="repeat" description="TPR" evidence="1">
    <location>
        <begin position="715"/>
        <end position="748"/>
    </location>
</feature>
<dbReference type="InterPro" id="IPR053137">
    <property type="entry name" value="NLR-like"/>
</dbReference>
<name>A0A2I2FX71_9EURO</name>
<feature type="repeat" description="TPR" evidence="1">
    <location>
        <begin position="673"/>
        <end position="706"/>
    </location>
</feature>
<dbReference type="InterPro" id="IPR035994">
    <property type="entry name" value="Nucleoside_phosphorylase_sf"/>
</dbReference>
<accession>A0A2I2FX71</accession>
<proteinExistence type="predicted"/>
<evidence type="ECO:0000256" key="1">
    <source>
        <dbReference type="PROSITE-ProRule" id="PRU00339"/>
    </source>
</evidence>
<dbReference type="SMART" id="SM00028">
    <property type="entry name" value="TPR"/>
    <property type="match status" value="8"/>
</dbReference>
<evidence type="ECO:0000313" key="2">
    <source>
        <dbReference type="EMBL" id="PLB45240.1"/>
    </source>
</evidence>
<dbReference type="InterPro" id="IPR011990">
    <property type="entry name" value="TPR-like_helical_dom_sf"/>
</dbReference>
<gene>
    <name evidence="2" type="ORF">P170DRAFT_440384</name>
</gene>
<dbReference type="AlphaFoldDB" id="A0A2I2FX71"/>
<dbReference type="Gene3D" id="3.40.50.300">
    <property type="entry name" value="P-loop containing nucleotide triphosphate hydrolases"/>
    <property type="match status" value="1"/>
</dbReference>
<dbReference type="GeneID" id="36557766"/>
<dbReference type="InterPro" id="IPR019734">
    <property type="entry name" value="TPR_rpt"/>
</dbReference>
<protein>
    <submittedName>
        <fullName evidence="2">TPR-like protein</fullName>
    </submittedName>
</protein>
<feature type="repeat" description="TPR" evidence="1">
    <location>
        <begin position="841"/>
        <end position="874"/>
    </location>
</feature>
<dbReference type="STRING" id="1392250.A0A2I2FX71"/>
<organism evidence="2 3">
    <name type="scientific">Aspergillus steynii IBT 23096</name>
    <dbReference type="NCBI Taxonomy" id="1392250"/>
    <lineage>
        <taxon>Eukaryota</taxon>
        <taxon>Fungi</taxon>
        <taxon>Dikarya</taxon>
        <taxon>Ascomycota</taxon>
        <taxon>Pezizomycotina</taxon>
        <taxon>Eurotiomycetes</taxon>
        <taxon>Eurotiomycetidae</taxon>
        <taxon>Eurotiales</taxon>
        <taxon>Aspergillaceae</taxon>
        <taxon>Aspergillus</taxon>
        <taxon>Aspergillus subgen. Circumdati</taxon>
    </lineage>
</organism>
<dbReference type="GO" id="GO:0009116">
    <property type="term" value="P:nucleoside metabolic process"/>
    <property type="evidence" value="ECO:0007669"/>
    <property type="project" value="InterPro"/>
</dbReference>
<dbReference type="VEuPathDB" id="FungiDB:P170DRAFT_440384"/>
<dbReference type="RefSeq" id="XP_024700542.1">
    <property type="nucleotide sequence ID" value="XM_024850067.1"/>
</dbReference>
<dbReference type="InterPro" id="IPR027417">
    <property type="entry name" value="P-loop_NTPase"/>
</dbReference>
<dbReference type="GO" id="GO:0003824">
    <property type="term" value="F:catalytic activity"/>
    <property type="evidence" value="ECO:0007669"/>
    <property type="project" value="InterPro"/>
</dbReference>
<dbReference type="Gene3D" id="3.40.50.1580">
    <property type="entry name" value="Nucleoside phosphorylase domain"/>
    <property type="match status" value="1"/>
</dbReference>
<dbReference type="PANTHER" id="PTHR46082">
    <property type="entry name" value="ATP/GTP-BINDING PROTEIN-RELATED"/>
    <property type="match status" value="1"/>
</dbReference>
<sequence>MPIGFPRLQYGLLVGIGGGVPTRTDQGMIRLGHVVARAGHFERKGVLAPPPTILLNAARELAVQRRRMDHDPIWENTQRIQTNRRSLRHFKFPGLANDHLYQPDYRHRQNGLTCEESGCDPKRRIERPMEEDDDPFIAVHRGLIASGELVIKDAQKRDSLAQEHEVLCFEMEAVGALVDFPCMVIRGISDYCDSHKNDVWHCYAAAVAAAYARQLFFHLPIEMPIEEMPSNSEPATTFALPLNLSGIFEAPQFVARKDELKRIEEVFKGTAGRRIAVLHGLGGIGKTQLAIAYTKRYTTNTSKYSATIWFNARDETALKQSFSRVADWIIRHHPSITYMTTALKSRDLDQVVAAVKQWLEEPMNHNWLAVYDNYDNPLLSNNKEERVSHTCADEDSTMAFDLRRYLPETDHGAIIVTTRSSRVKLGQTIKICKLEDMNDSLEILMSVSGRERLKQDPAANDLVKRLDGLPLALATAGAYLEQVSVTCTEYLQLYRDSWQQLHKDTPHLPTYDQTLYSTWNVSYVHIKKQSPVAAILLRQWAYFDHEDLWYELLADCGPYRPEWLGEILKTKLTFHDSLRLLCSHGLVEADQSVVSQQVESRGYSVHGCVHSWMIHVLNEEFDSDMAYTALKCVAAHVPLKDQPKFWLSQRRLIAHTDRCLATIRNIGIGEEIIEDLHSLGILYADQGRIEEAEKIYNRALQGSENARGPEHISTLNIANDLGYLYVDQGRLDKAEAMYDRALQGKEKALGPEDTSTLNTVNNTGLLYASQGRFDEAEVKFNRALQGFQNTWGPAHTLTLHPVNNLGNLYARQGRFSEAEAMYIRALQGYENAWGPEHTSTLNCVNNLGNIYAEQGQLKEAESMYNRALEGYEKAKGLESPLTLYTVNNLANVFINQRRLDKAEAMYNRALQGFENAWGPEHMSTLDTVNNLGKLYSEKGRLSDAEAMYGRALQGYEKALGPGLAATYVPTLNTLENIADVFVKLGKFDEALLYYYRARDGVEIVFGRDSSKYLGLLSRISSAESRYNGLDSSRQESSIRRKLANLWKKARKES</sequence>
<reference evidence="2 3" key="1">
    <citation type="submission" date="2016-12" db="EMBL/GenBank/DDBJ databases">
        <title>The genomes of Aspergillus section Nigri reveals drivers in fungal speciation.</title>
        <authorList>
            <consortium name="DOE Joint Genome Institute"/>
            <person name="Vesth T.C."/>
            <person name="Nybo J."/>
            <person name="Theobald S."/>
            <person name="Brandl J."/>
            <person name="Frisvad J.C."/>
            <person name="Nielsen K.F."/>
            <person name="Lyhne E.K."/>
            <person name="Kogle M.E."/>
            <person name="Kuo A."/>
            <person name="Riley R."/>
            <person name="Clum A."/>
            <person name="Nolan M."/>
            <person name="Lipzen A."/>
            <person name="Salamov A."/>
            <person name="Henrissat B."/>
            <person name="Wiebenga A."/>
            <person name="De Vries R.P."/>
            <person name="Grigoriev I.V."/>
            <person name="Mortensen U.H."/>
            <person name="Andersen M.R."/>
            <person name="Baker S.E."/>
        </authorList>
    </citation>
    <scope>NUCLEOTIDE SEQUENCE [LARGE SCALE GENOMIC DNA]</scope>
    <source>
        <strain evidence="2 3">IBT 23096</strain>
    </source>
</reference>
<dbReference type="PROSITE" id="PS50005">
    <property type="entry name" value="TPR"/>
    <property type="match status" value="3"/>
</dbReference>
<dbReference type="SUPFAM" id="SSF53167">
    <property type="entry name" value="Purine and uridine phosphorylases"/>
    <property type="match status" value="1"/>
</dbReference>
<evidence type="ECO:0000313" key="3">
    <source>
        <dbReference type="Proteomes" id="UP000234275"/>
    </source>
</evidence>